<feature type="compositionally biased region" description="Acidic residues" evidence="1">
    <location>
        <begin position="64"/>
        <end position="74"/>
    </location>
</feature>
<proteinExistence type="predicted"/>
<name>A0AA38TA27_9ASTR</name>
<feature type="compositionally biased region" description="Basic and acidic residues" evidence="1">
    <location>
        <begin position="54"/>
        <end position="63"/>
    </location>
</feature>
<feature type="region of interest" description="Disordered" evidence="1">
    <location>
        <begin position="1"/>
        <end position="94"/>
    </location>
</feature>
<feature type="compositionally biased region" description="Basic and acidic residues" evidence="1">
    <location>
        <begin position="35"/>
        <end position="47"/>
    </location>
</feature>
<dbReference type="AlphaFoldDB" id="A0AA38TA27"/>
<gene>
    <name evidence="2" type="ORF">OSB04_015381</name>
</gene>
<evidence type="ECO:0000313" key="2">
    <source>
        <dbReference type="EMBL" id="KAJ9551336.1"/>
    </source>
</evidence>
<reference evidence="2" key="1">
    <citation type="submission" date="2023-03" db="EMBL/GenBank/DDBJ databases">
        <title>Chromosome-scale reference genome and RAD-based genetic map of yellow starthistle (Centaurea solstitialis) reveal putative structural variation and QTLs associated with invader traits.</title>
        <authorList>
            <person name="Reatini B."/>
            <person name="Cang F.A."/>
            <person name="Jiang Q."/>
            <person name="Mckibben M.T.W."/>
            <person name="Barker M.S."/>
            <person name="Rieseberg L.H."/>
            <person name="Dlugosch K.M."/>
        </authorList>
    </citation>
    <scope>NUCLEOTIDE SEQUENCE</scope>
    <source>
        <strain evidence="2">CAN-66</strain>
        <tissue evidence="2">Leaf</tissue>
    </source>
</reference>
<dbReference type="Proteomes" id="UP001172457">
    <property type="component" value="Chromosome 4"/>
</dbReference>
<dbReference type="EMBL" id="JARYMX010000004">
    <property type="protein sequence ID" value="KAJ9551336.1"/>
    <property type="molecule type" value="Genomic_DNA"/>
</dbReference>
<comment type="caution">
    <text evidence="2">The sequence shown here is derived from an EMBL/GenBank/DDBJ whole genome shotgun (WGS) entry which is preliminary data.</text>
</comment>
<accession>A0AA38TA27</accession>
<sequence length="195" mass="21689">MADIQINKPSDPTGHSSSSDSKDPDKPSKKRKNLQIHDHQTGDDHHSLPPSKRPQNDKQPAKETEEEEDDDIEDTATSNPKKKEQQDDEDDVEGFKITDFAVLMSITRFHRDNGVYPFETSSTMQKFLDSWACLGLATSKQLKARIEGVKNKYNGGAEGVAKHGNEVEFKTWKKINWGKKASGGGDDDKDKGGCS</sequence>
<protein>
    <submittedName>
        <fullName evidence="2">Uncharacterized protein</fullName>
    </submittedName>
</protein>
<evidence type="ECO:0000313" key="3">
    <source>
        <dbReference type="Proteomes" id="UP001172457"/>
    </source>
</evidence>
<organism evidence="2 3">
    <name type="scientific">Centaurea solstitialis</name>
    <name type="common">yellow star-thistle</name>
    <dbReference type="NCBI Taxonomy" id="347529"/>
    <lineage>
        <taxon>Eukaryota</taxon>
        <taxon>Viridiplantae</taxon>
        <taxon>Streptophyta</taxon>
        <taxon>Embryophyta</taxon>
        <taxon>Tracheophyta</taxon>
        <taxon>Spermatophyta</taxon>
        <taxon>Magnoliopsida</taxon>
        <taxon>eudicotyledons</taxon>
        <taxon>Gunneridae</taxon>
        <taxon>Pentapetalae</taxon>
        <taxon>asterids</taxon>
        <taxon>campanulids</taxon>
        <taxon>Asterales</taxon>
        <taxon>Asteraceae</taxon>
        <taxon>Carduoideae</taxon>
        <taxon>Cardueae</taxon>
        <taxon>Centaureinae</taxon>
        <taxon>Centaurea</taxon>
    </lineage>
</organism>
<feature type="compositionally biased region" description="Low complexity" evidence="1">
    <location>
        <begin position="8"/>
        <end position="19"/>
    </location>
</feature>
<evidence type="ECO:0000256" key="1">
    <source>
        <dbReference type="SAM" id="MobiDB-lite"/>
    </source>
</evidence>
<keyword evidence="3" id="KW-1185">Reference proteome</keyword>